<dbReference type="RefSeq" id="WP_221306248.1">
    <property type="nucleotide sequence ID" value="NZ_JACHIG010000012.1"/>
</dbReference>
<dbReference type="InterPro" id="IPR029058">
    <property type="entry name" value="AB_hydrolase_fold"/>
</dbReference>
<dbReference type="Gene3D" id="3.40.50.1820">
    <property type="entry name" value="alpha/beta hydrolase"/>
    <property type="match status" value="1"/>
</dbReference>
<dbReference type="Pfam" id="PF20434">
    <property type="entry name" value="BD-FAE"/>
    <property type="match status" value="1"/>
</dbReference>
<gene>
    <name evidence="5" type="ORF">HNQ65_004468</name>
</gene>
<name>A0A7W7YFD9_9BACT</name>
<keyword evidence="3" id="KW-0732">Signal</keyword>
<dbReference type="PANTHER" id="PTHR48081:SF30">
    <property type="entry name" value="ACETYL-HYDROLASE LIPR-RELATED"/>
    <property type="match status" value="1"/>
</dbReference>
<dbReference type="GO" id="GO:0004806">
    <property type="term" value="F:triacylglycerol lipase activity"/>
    <property type="evidence" value="ECO:0007669"/>
    <property type="project" value="TreeGrafter"/>
</dbReference>
<feature type="signal peptide" evidence="3">
    <location>
        <begin position="1"/>
        <end position="17"/>
    </location>
</feature>
<dbReference type="InterPro" id="IPR049492">
    <property type="entry name" value="BD-FAE-like_dom"/>
</dbReference>
<evidence type="ECO:0000256" key="2">
    <source>
        <dbReference type="ARBA" id="ARBA00022801"/>
    </source>
</evidence>
<reference evidence="5 6" key="1">
    <citation type="submission" date="2020-08" db="EMBL/GenBank/DDBJ databases">
        <title>Genomic Encyclopedia of Type Strains, Phase IV (KMG-IV): sequencing the most valuable type-strain genomes for metagenomic binning, comparative biology and taxonomic classification.</title>
        <authorList>
            <person name="Goeker M."/>
        </authorList>
    </citation>
    <scope>NUCLEOTIDE SEQUENCE [LARGE SCALE GENOMIC DNA]</scope>
    <source>
        <strain evidence="5 6">DSM 12252</strain>
    </source>
</reference>
<sequence>MKRLCLTLLLFACSLNAQTPAPTAKPKAADAVDKMTAALKPTRILPYKKVGDTELQLHVFEPEGFKPGDSRACFLIIHGGGWTGGVPQRMYSFAAHYAKNGMVGISMQYRLHSKKTGVSVFDCVKDARSAMRYVRGHAAELGIDPQKIIVSGGSAGGHLAAATALFDNVNEEGDDLKISPTPNALVLLFPVIDTSKEGYGNEKIGERWQELSPLHHVHPGLPPTIIFHGTGDTVTPFAGAKAFHEAMLKAGNRCELDINEGGAHGYLMRSKELHDDTLQKTDVFLKSLGLLN</sequence>
<comment type="caution">
    <text evidence="5">The sequence shown here is derived from an EMBL/GenBank/DDBJ whole genome shotgun (WGS) entry which is preliminary data.</text>
</comment>
<feature type="chain" id="PRO_5031172239" evidence="3">
    <location>
        <begin position="18"/>
        <end position="292"/>
    </location>
</feature>
<dbReference type="SUPFAM" id="SSF53474">
    <property type="entry name" value="alpha/beta-Hydrolases"/>
    <property type="match status" value="1"/>
</dbReference>
<dbReference type="EMBL" id="JACHIG010000012">
    <property type="protein sequence ID" value="MBB5034860.1"/>
    <property type="molecule type" value="Genomic_DNA"/>
</dbReference>
<accession>A0A7W7YFD9</accession>
<comment type="similarity">
    <text evidence="1">Belongs to the 'GDXG' lipolytic enzyme family.</text>
</comment>
<dbReference type="AlphaFoldDB" id="A0A7W7YFD9"/>
<dbReference type="PANTHER" id="PTHR48081">
    <property type="entry name" value="AB HYDROLASE SUPERFAMILY PROTEIN C4A8.06C"/>
    <property type="match status" value="1"/>
</dbReference>
<dbReference type="InterPro" id="IPR050300">
    <property type="entry name" value="GDXG_lipolytic_enzyme"/>
</dbReference>
<evidence type="ECO:0000256" key="1">
    <source>
        <dbReference type="ARBA" id="ARBA00010515"/>
    </source>
</evidence>
<evidence type="ECO:0000313" key="5">
    <source>
        <dbReference type="EMBL" id="MBB5034860.1"/>
    </source>
</evidence>
<evidence type="ECO:0000256" key="3">
    <source>
        <dbReference type="SAM" id="SignalP"/>
    </source>
</evidence>
<keyword evidence="2" id="KW-0378">Hydrolase</keyword>
<evidence type="ECO:0000259" key="4">
    <source>
        <dbReference type="Pfam" id="PF20434"/>
    </source>
</evidence>
<keyword evidence="6" id="KW-1185">Reference proteome</keyword>
<organism evidence="5 6">
    <name type="scientific">Prosthecobacter vanneervenii</name>
    <dbReference type="NCBI Taxonomy" id="48466"/>
    <lineage>
        <taxon>Bacteria</taxon>
        <taxon>Pseudomonadati</taxon>
        <taxon>Verrucomicrobiota</taxon>
        <taxon>Verrucomicrobiia</taxon>
        <taxon>Verrucomicrobiales</taxon>
        <taxon>Verrucomicrobiaceae</taxon>
        <taxon>Prosthecobacter</taxon>
    </lineage>
</organism>
<feature type="domain" description="BD-FAE-like" evidence="4">
    <location>
        <begin position="71"/>
        <end position="246"/>
    </location>
</feature>
<evidence type="ECO:0000313" key="6">
    <source>
        <dbReference type="Proteomes" id="UP000590740"/>
    </source>
</evidence>
<dbReference type="Proteomes" id="UP000590740">
    <property type="component" value="Unassembled WGS sequence"/>
</dbReference>
<proteinExistence type="inferred from homology"/>
<protein>
    <submittedName>
        <fullName evidence="5">Acetyl esterase/lipase</fullName>
    </submittedName>
</protein>